<keyword evidence="2 6" id="KW-0812">Transmembrane</keyword>
<dbReference type="PANTHER" id="PTHR31465:SF7">
    <property type="entry name" value="SPHINGOID LONG-CHAIN BASE TRANSPORTER RSB1"/>
    <property type="match status" value="1"/>
</dbReference>
<dbReference type="OrthoDB" id="1844152at2759"/>
<evidence type="ECO:0000256" key="4">
    <source>
        <dbReference type="ARBA" id="ARBA00023136"/>
    </source>
</evidence>
<evidence type="ECO:0000313" key="8">
    <source>
        <dbReference type="Proteomes" id="UP000034164"/>
    </source>
</evidence>
<dbReference type="AlphaFoldDB" id="A0A0G2I404"/>
<feature type="compositionally biased region" description="Basic and acidic residues" evidence="5">
    <location>
        <begin position="302"/>
        <end position="316"/>
    </location>
</feature>
<dbReference type="InterPro" id="IPR007568">
    <property type="entry name" value="RTA1"/>
</dbReference>
<feature type="region of interest" description="Disordered" evidence="5">
    <location>
        <begin position="302"/>
        <end position="324"/>
    </location>
</feature>
<feature type="transmembrane region" description="Helical" evidence="6">
    <location>
        <begin position="65"/>
        <end position="87"/>
    </location>
</feature>
<gene>
    <name evidence="7" type="ORF">EMCG_08801</name>
</gene>
<evidence type="ECO:0000256" key="2">
    <source>
        <dbReference type="ARBA" id="ARBA00022692"/>
    </source>
</evidence>
<evidence type="ECO:0000313" key="7">
    <source>
        <dbReference type="EMBL" id="KKZ65372.1"/>
    </source>
</evidence>
<feature type="transmembrane region" description="Helical" evidence="6">
    <location>
        <begin position="183"/>
        <end position="206"/>
    </location>
</feature>
<evidence type="ECO:0000256" key="6">
    <source>
        <dbReference type="SAM" id="Phobius"/>
    </source>
</evidence>
<proteinExistence type="predicted"/>
<evidence type="ECO:0000256" key="1">
    <source>
        <dbReference type="ARBA" id="ARBA00004141"/>
    </source>
</evidence>
<evidence type="ECO:0008006" key="9">
    <source>
        <dbReference type="Google" id="ProtNLM"/>
    </source>
</evidence>
<evidence type="ECO:0000256" key="3">
    <source>
        <dbReference type="ARBA" id="ARBA00022989"/>
    </source>
</evidence>
<name>A0A0G2I404_9EURO</name>
<feature type="transmembrane region" description="Helical" evidence="6">
    <location>
        <begin position="267"/>
        <end position="287"/>
    </location>
</feature>
<sequence>MSASLLSALFRRDEIDGNSCTFETCDIERSYYGYRPSLPANIAFTVLFGASLIAYILQAFTSRRFLGFSIAMILGTLCEAVGYIGRILMHDNPWALNPFMIQICCLTIGPAFLAAGIYFCLSRIVTTFGRENSRIPAAWYPRIFIPCDIIALALQGAGGGIASSADAFTPEADLGTNLMIAGVVWQVVILSVFMLLAVDFAVRTTLRMRSIGVQALDPKHALLRSSFAFRGFLVALSLATLFIFIRCVYRIAELSGGWDGPLLKDETLFIALEGVMIILAVLALNVFHPGWGFGREASTPDEELKGAVSQDRDSSRYELLSSKR</sequence>
<dbReference type="VEuPathDB" id="FungiDB:EMCG_08801"/>
<feature type="transmembrane region" description="Helical" evidence="6">
    <location>
        <begin position="38"/>
        <end position="58"/>
    </location>
</feature>
<dbReference type="GO" id="GO:0005886">
    <property type="term" value="C:plasma membrane"/>
    <property type="evidence" value="ECO:0007669"/>
    <property type="project" value="TreeGrafter"/>
</dbReference>
<organism evidence="7 8">
    <name type="scientific">[Emmonsia] crescens</name>
    <dbReference type="NCBI Taxonomy" id="73230"/>
    <lineage>
        <taxon>Eukaryota</taxon>
        <taxon>Fungi</taxon>
        <taxon>Dikarya</taxon>
        <taxon>Ascomycota</taxon>
        <taxon>Pezizomycotina</taxon>
        <taxon>Eurotiomycetes</taxon>
        <taxon>Eurotiomycetidae</taxon>
        <taxon>Onygenales</taxon>
        <taxon>Ajellomycetaceae</taxon>
        <taxon>Emergomyces</taxon>
    </lineage>
</organism>
<feature type="transmembrane region" description="Helical" evidence="6">
    <location>
        <begin position="142"/>
        <end position="163"/>
    </location>
</feature>
<feature type="transmembrane region" description="Helical" evidence="6">
    <location>
        <begin position="227"/>
        <end position="252"/>
    </location>
</feature>
<accession>A0A0G2I404</accession>
<keyword evidence="4 6" id="KW-0472">Membrane</keyword>
<evidence type="ECO:0000256" key="5">
    <source>
        <dbReference type="SAM" id="MobiDB-lite"/>
    </source>
</evidence>
<dbReference type="EMBL" id="LCZI01000662">
    <property type="protein sequence ID" value="KKZ65372.1"/>
    <property type="molecule type" value="Genomic_DNA"/>
</dbReference>
<protein>
    <recommendedName>
        <fullName evidence="9">Parasitic phase-specific protein PSP-1</fullName>
    </recommendedName>
</protein>
<dbReference type="Proteomes" id="UP000034164">
    <property type="component" value="Unassembled WGS sequence"/>
</dbReference>
<reference evidence="8" key="1">
    <citation type="journal article" date="2015" name="PLoS Genet.">
        <title>The dynamic genome and transcriptome of the human fungal pathogen Blastomyces and close relative Emmonsia.</title>
        <authorList>
            <person name="Munoz J.F."/>
            <person name="Gauthier G.M."/>
            <person name="Desjardins C.A."/>
            <person name="Gallo J.E."/>
            <person name="Holder J."/>
            <person name="Sullivan T.D."/>
            <person name="Marty A.J."/>
            <person name="Carmen J.C."/>
            <person name="Chen Z."/>
            <person name="Ding L."/>
            <person name="Gujja S."/>
            <person name="Magrini V."/>
            <person name="Misas E."/>
            <person name="Mitreva M."/>
            <person name="Priest M."/>
            <person name="Saif S."/>
            <person name="Whiston E.A."/>
            <person name="Young S."/>
            <person name="Zeng Q."/>
            <person name="Goldman W.E."/>
            <person name="Mardis E.R."/>
            <person name="Taylor J.W."/>
            <person name="McEwen J.G."/>
            <person name="Clay O.K."/>
            <person name="Klein B.S."/>
            <person name="Cuomo C.A."/>
        </authorList>
    </citation>
    <scope>NUCLEOTIDE SEQUENCE [LARGE SCALE GENOMIC DNA]</scope>
    <source>
        <strain evidence="8">UAMH 3008</strain>
    </source>
</reference>
<keyword evidence="3 6" id="KW-1133">Transmembrane helix</keyword>
<feature type="transmembrane region" description="Helical" evidence="6">
    <location>
        <begin position="99"/>
        <end position="121"/>
    </location>
</feature>
<comment type="subcellular location">
    <subcellularLocation>
        <location evidence="1">Membrane</location>
        <topology evidence="1">Multi-pass membrane protein</topology>
    </subcellularLocation>
</comment>
<comment type="caution">
    <text evidence="7">The sequence shown here is derived from an EMBL/GenBank/DDBJ whole genome shotgun (WGS) entry which is preliminary data.</text>
</comment>
<dbReference type="Pfam" id="PF04479">
    <property type="entry name" value="RTA1"/>
    <property type="match status" value="1"/>
</dbReference>
<dbReference type="GO" id="GO:0000324">
    <property type="term" value="C:fungal-type vacuole"/>
    <property type="evidence" value="ECO:0007669"/>
    <property type="project" value="TreeGrafter"/>
</dbReference>
<dbReference type="PANTHER" id="PTHR31465">
    <property type="entry name" value="PROTEIN RTA1-RELATED"/>
    <property type="match status" value="1"/>
</dbReference>